<keyword evidence="6" id="KW-1185">Reference proteome</keyword>
<evidence type="ECO:0000256" key="3">
    <source>
        <dbReference type="ARBA" id="ARBA00023163"/>
    </source>
</evidence>
<dbReference type="Proteomes" id="UP000326554">
    <property type="component" value="Unassembled WGS sequence"/>
</dbReference>
<dbReference type="InterPro" id="IPR008920">
    <property type="entry name" value="TF_FadR/GntR_C"/>
</dbReference>
<keyword evidence="3" id="KW-0804">Transcription</keyword>
<dbReference type="InterPro" id="IPR036390">
    <property type="entry name" value="WH_DNA-bd_sf"/>
</dbReference>
<dbReference type="SUPFAM" id="SSF46785">
    <property type="entry name" value="Winged helix' DNA-binding domain"/>
    <property type="match status" value="1"/>
</dbReference>
<dbReference type="EMBL" id="VYQE01000002">
    <property type="protein sequence ID" value="KAA9008755.1"/>
    <property type="molecule type" value="Genomic_DNA"/>
</dbReference>
<dbReference type="CDD" id="cd07377">
    <property type="entry name" value="WHTH_GntR"/>
    <property type="match status" value="1"/>
</dbReference>
<dbReference type="PROSITE" id="PS50949">
    <property type="entry name" value="HTH_GNTR"/>
    <property type="match status" value="1"/>
</dbReference>
<dbReference type="RefSeq" id="WP_150444288.1">
    <property type="nucleotide sequence ID" value="NZ_VYQE01000002.1"/>
</dbReference>
<evidence type="ECO:0000256" key="1">
    <source>
        <dbReference type="ARBA" id="ARBA00023015"/>
    </source>
</evidence>
<accession>A0A5J5GKM7</accession>
<evidence type="ECO:0000313" key="5">
    <source>
        <dbReference type="EMBL" id="KAA9008755.1"/>
    </source>
</evidence>
<dbReference type="SMART" id="SM00345">
    <property type="entry name" value="HTH_GNTR"/>
    <property type="match status" value="1"/>
</dbReference>
<dbReference type="Gene3D" id="1.20.120.530">
    <property type="entry name" value="GntR ligand-binding domain-like"/>
    <property type="match status" value="1"/>
</dbReference>
<dbReference type="GO" id="GO:0003700">
    <property type="term" value="F:DNA-binding transcription factor activity"/>
    <property type="evidence" value="ECO:0007669"/>
    <property type="project" value="InterPro"/>
</dbReference>
<proteinExistence type="predicted"/>
<name>A0A5J5GKM7_9RHOB</name>
<evidence type="ECO:0000256" key="2">
    <source>
        <dbReference type="ARBA" id="ARBA00023125"/>
    </source>
</evidence>
<dbReference type="InterPro" id="IPR000524">
    <property type="entry name" value="Tscrpt_reg_HTH_GntR"/>
</dbReference>
<dbReference type="GO" id="GO:0003677">
    <property type="term" value="F:DNA binding"/>
    <property type="evidence" value="ECO:0007669"/>
    <property type="project" value="UniProtKB-KW"/>
</dbReference>
<dbReference type="SMART" id="SM00895">
    <property type="entry name" value="FCD"/>
    <property type="match status" value="1"/>
</dbReference>
<dbReference type="InterPro" id="IPR011711">
    <property type="entry name" value="GntR_C"/>
</dbReference>
<organism evidence="5 6">
    <name type="scientific">Histidinibacterium aquaticum</name>
    <dbReference type="NCBI Taxonomy" id="2613962"/>
    <lineage>
        <taxon>Bacteria</taxon>
        <taxon>Pseudomonadati</taxon>
        <taxon>Pseudomonadota</taxon>
        <taxon>Alphaproteobacteria</taxon>
        <taxon>Rhodobacterales</taxon>
        <taxon>Paracoccaceae</taxon>
        <taxon>Histidinibacterium</taxon>
    </lineage>
</organism>
<dbReference type="PRINTS" id="PR00035">
    <property type="entry name" value="HTHGNTR"/>
</dbReference>
<reference evidence="5 6" key="1">
    <citation type="submission" date="2019-09" db="EMBL/GenBank/DDBJ databases">
        <authorList>
            <person name="Park J.-S."/>
            <person name="Choi H.-J."/>
        </authorList>
    </citation>
    <scope>NUCLEOTIDE SEQUENCE [LARGE SCALE GENOMIC DNA]</scope>
    <source>
        <strain evidence="5 6">176SS1-4</strain>
    </source>
</reference>
<dbReference type="PANTHER" id="PTHR43537">
    <property type="entry name" value="TRANSCRIPTIONAL REGULATOR, GNTR FAMILY"/>
    <property type="match status" value="1"/>
</dbReference>
<dbReference type="Pfam" id="PF00392">
    <property type="entry name" value="GntR"/>
    <property type="match status" value="1"/>
</dbReference>
<keyword evidence="2" id="KW-0238">DNA-binding</keyword>
<dbReference type="SUPFAM" id="SSF48008">
    <property type="entry name" value="GntR ligand-binding domain-like"/>
    <property type="match status" value="1"/>
</dbReference>
<dbReference type="AlphaFoldDB" id="A0A5J5GKM7"/>
<comment type="caution">
    <text evidence="5">The sequence shown here is derived from an EMBL/GenBank/DDBJ whole genome shotgun (WGS) entry which is preliminary data.</text>
</comment>
<gene>
    <name evidence="5" type="ORF">F3S47_05675</name>
</gene>
<protein>
    <submittedName>
        <fullName evidence="5">GntR family transcriptional regulator</fullName>
    </submittedName>
</protein>
<feature type="domain" description="HTH gntR-type" evidence="4">
    <location>
        <begin position="3"/>
        <end position="70"/>
    </location>
</feature>
<dbReference type="Gene3D" id="1.10.10.10">
    <property type="entry name" value="Winged helix-like DNA-binding domain superfamily/Winged helix DNA-binding domain"/>
    <property type="match status" value="1"/>
</dbReference>
<sequence>MSRSLTQDTYEALRSAILVGKFAPDTLWSDRELAAQLGFSRTPVREAIQRLAADGLVEVIPRRGTRVLPLLADDVREIHQVARALELEAAIMLATSRKRDLGPLQRLVAEMAEALEAADRDRWVRADEAFHHDLVEACGNRRLARMYHAQRGLTDRARYFALHLRDLPTKSADDHRAMLEAIERRDTARLCELYHEHWDRTTAELLALIERHGSTMPVQSTLREEKK</sequence>
<dbReference type="Pfam" id="PF07729">
    <property type="entry name" value="FCD"/>
    <property type="match status" value="1"/>
</dbReference>
<dbReference type="InterPro" id="IPR036388">
    <property type="entry name" value="WH-like_DNA-bd_sf"/>
</dbReference>
<evidence type="ECO:0000259" key="4">
    <source>
        <dbReference type="PROSITE" id="PS50949"/>
    </source>
</evidence>
<keyword evidence="1" id="KW-0805">Transcription regulation</keyword>
<dbReference type="PANTHER" id="PTHR43537:SF24">
    <property type="entry name" value="GLUCONATE OPERON TRANSCRIPTIONAL REPRESSOR"/>
    <property type="match status" value="1"/>
</dbReference>
<evidence type="ECO:0000313" key="6">
    <source>
        <dbReference type="Proteomes" id="UP000326554"/>
    </source>
</evidence>